<dbReference type="GO" id="GO:0016887">
    <property type="term" value="F:ATP hydrolysis activity"/>
    <property type="evidence" value="ECO:0007669"/>
    <property type="project" value="InterPro"/>
</dbReference>
<evidence type="ECO:0000259" key="2">
    <source>
        <dbReference type="Pfam" id="PF05876"/>
    </source>
</evidence>
<dbReference type="HAMAP" id="MF_04144">
    <property type="entry name" value="TERL_LAMBDA"/>
    <property type="match status" value="1"/>
</dbReference>
<dbReference type="Pfam" id="PF20454">
    <property type="entry name" value="GpA_nuclease"/>
    <property type="match status" value="1"/>
</dbReference>
<feature type="domain" description="Phage terminase large subunit GpA ATPase" evidence="2">
    <location>
        <begin position="168"/>
        <end position="416"/>
    </location>
</feature>
<dbReference type="Pfam" id="PF05876">
    <property type="entry name" value="GpA_ATPase"/>
    <property type="match status" value="1"/>
</dbReference>
<dbReference type="InterPro" id="IPR008866">
    <property type="entry name" value="Phage_lambda_GpA-like"/>
</dbReference>
<dbReference type="Proteomes" id="UP000885680">
    <property type="component" value="Unassembled WGS sequence"/>
</dbReference>
<reference evidence="4" key="1">
    <citation type="journal article" date="2020" name="mSystems">
        <title>Genome- and Community-Level Interaction Insights into Carbon Utilization and Element Cycling Functions of Hydrothermarchaeota in Hydrothermal Sediment.</title>
        <authorList>
            <person name="Zhou Z."/>
            <person name="Liu Y."/>
            <person name="Xu W."/>
            <person name="Pan J."/>
            <person name="Luo Z.H."/>
            <person name="Li M."/>
        </authorList>
    </citation>
    <scope>NUCLEOTIDE SEQUENCE</scope>
    <source>
        <strain evidence="4">HyVt-347</strain>
    </source>
</reference>
<name>A0A9C9NEQ9_9HYPH</name>
<feature type="region of interest" description="Disordered" evidence="1">
    <location>
        <begin position="1"/>
        <end position="68"/>
    </location>
</feature>
<feature type="compositionally biased region" description="Low complexity" evidence="1">
    <location>
        <begin position="54"/>
        <end position="68"/>
    </location>
</feature>
<protein>
    <submittedName>
        <fullName evidence="4">Terminase</fullName>
    </submittedName>
</protein>
<dbReference type="EMBL" id="DRGN01000103">
    <property type="protein sequence ID" value="HEU00191.1"/>
    <property type="molecule type" value="Genomic_DNA"/>
</dbReference>
<evidence type="ECO:0000259" key="3">
    <source>
        <dbReference type="Pfam" id="PF20454"/>
    </source>
</evidence>
<dbReference type="GO" id="GO:0005524">
    <property type="term" value="F:ATP binding"/>
    <property type="evidence" value="ECO:0007669"/>
    <property type="project" value="InterPro"/>
</dbReference>
<feature type="domain" description="Terminase large subunit GpA endonuclease" evidence="3">
    <location>
        <begin position="455"/>
        <end position="751"/>
    </location>
</feature>
<sequence>MQRSRTRRERKPRRRAMRWRKRSARRCSPSGRGSISTKNAVSWSCAKRSRTRSSRPGPSCSASSSSSARSCPTVWLRWTLRGRSRSCLRASTAASWPAWRPPFGRPPGRTRRRIKPLRSPRSKAWAGIVAGGAVFARVFAPAIDPPPVLSVAEWAEASRIVSPESGSPYPGEWKNDLVPYAVEPMECLSFKDPCRDVIFKKSHQIGGTEIGVNLFGYLVDRQPCPVVIVLPTIDEAVKYDRVKLTPTIETTPALRSKVRAQRSRDESGSTMAFKRFAGGFAQLVGANSSVGLQMISARVLIAEEISGWPQDAGNRGDPLAQVEKRLTAWSLRGQKRYYSSTPDLTGSCRISAKYERSDQRRYYVPCPQCGTFQTLRFENLKWKKKRPPFGAHFVCAANGCVIEHHDKRAMVAAGAWVKTYVDDDEDGEATDVPGPVIEPKDLERYRARASNGRQPGFAIWQAYSPFTDWDEIVAERLESKGDPFKEKTFTQQVLGEPYEESGEAPDFEKLVARVEPYPLGKIPPGGLVLTGMADVQINRIEYGIYAWGIGMTAWLVDKGVILGDPAQVETWAGLDKVVAREYEDWQGRRWPVEAFGVDAGYLSNMVYLFCRKRERVYALDGRGGHLHPPIGTPKRMSVSFRGKRLARGVMLWPTGTWSLKSWLYAAARKTIEGPDEDGNWPLGCLHYPDACDLEFFKQLTAEYIVQVEVKGGLRREWRKIKGQANEQLDIFVGARALAAHLRLDNLSREDWARIAQERGAPPDQVQRDLAELWAPTPVAAAAKAGEKTPAPEPGRDPADAATSTRSRWMN</sequence>
<comment type="caution">
    <text evidence="4">The sequence shown here is derived from an EMBL/GenBank/DDBJ whole genome shotgun (WGS) entry which is preliminary data.</text>
</comment>
<dbReference type="InterPro" id="IPR046453">
    <property type="entry name" value="GpA_ATPase"/>
</dbReference>
<organism evidence="4 5">
    <name type="scientific">Aurantimonas coralicida</name>
    <dbReference type="NCBI Taxonomy" id="182270"/>
    <lineage>
        <taxon>Bacteria</taxon>
        <taxon>Pseudomonadati</taxon>
        <taxon>Pseudomonadota</taxon>
        <taxon>Alphaproteobacteria</taxon>
        <taxon>Hyphomicrobiales</taxon>
        <taxon>Aurantimonadaceae</taxon>
        <taxon>Aurantimonas</taxon>
    </lineage>
</organism>
<dbReference type="GO" id="GO:0004519">
    <property type="term" value="F:endonuclease activity"/>
    <property type="evidence" value="ECO:0007669"/>
    <property type="project" value="InterPro"/>
</dbReference>
<evidence type="ECO:0000256" key="1">
    <source>
        <dbReference type="SAM" id="MobiDB-lite"/>
    </source>
</evidence>
<accession>A0A9C9NEQ9</accession>
<feature type="compositionally biased region" description="Polar residues" evidence="1">
    <location>
        <begin position="31"/>
        <end position="42"/>
    </location>
</feature>
<evidence type="ECO:0000313" key="4">
    <source>
        <dbReference type="EMBL" id="HEU00191.1"/>
    </source>
</evidence>
<dbReference type="InterPro" id="IPR046454">
    <property type="entry name" value="GpA_endonuclease"/>
</dbReference>
<proteinExistence type="inferred from homology"/>
<gene>
    <name evidence="4" type="ORF">ENH89_07520</name>
</gene>
<evidence type="ECO:0000313" key="5">
    <source>
        <dbReference type="Proteomes" id="UP000885680"/>
    </source>
</evidence>
<feature type="region of interest" description="Disordered" evidence="1">
    <location>
        <begin position="776"/>
        <end position="810"/>
    </location>
</feature>
<feature type="compositionally biased region" description="Basic residues" evidence="1">
    <location>
        <begin position="1"/>
        <end position="25"/>
    </location>
</feature>
<dbReference type="AlphaFoldDB" id="A0A9C9NEQ9"/>
<feature type="compositionally biased region" description="Polar residues" evidence="1">
    <location>
        <begin position="801"/>
        <end position="810"/>
    </location>
</feature>